<evidence type="ECO:0000313" key="5">
    <source>
        <dbReference type="Proteomes" id="UP001501637"/>
    </source>
</evidence>
<feature type="domain" description="Enoyl reductase (ER)" evidence="3">
    <location>
        <begin position="29"/>
        <end position="348"/>
    </location>
</feature>
<dbReference type="InterPro" id="IPR036291">
    <property type="entry name" value="NAD(P)-bd_dom_sf"/>
</dbReference>
<dbReference type="SUPFAM" id="SSF51735">
    <property type="entry name" value="NAD(P)-binding Rossmann-fold domains"/>
    <property type="match status" value="1"/>
</dbReference>
<dbReference type="InterPro" id="IPR013154">
    <property type="entry name" value="ADH-like_N"/>
</dbReference>
<dbReference type="InterPro" id="IPR020843">
    <property type="entry name" value="ER"/>
</dbReference>
<sequence length="350" mass="36896">MTTTTGTTTTDTTTTTTTTTRTVLFDEIGGPEVLKIHDVELATTPGPGEVLVRVDALGLNRAEALFRSGGYYYQPTLPGSRLGYEAAGTVEQIGDGVTEFAAGDTVFTGPGIEMSAQGVYAERVVLPESALVPRPAEVDAVTGAAAWLTYTTAYGGMIETGGLRPGDHVLITGASSGVGTAAIQVARRIGAVPVATTRTEAKKQQLLDLGAAHVIVTDGGNVEGTVKETKRFTDGRGVELIFDAIGGPDFRPLAEALIPEGGTVVAYGWLDPRPAELPRMADLKIHFYANSTLTTTPAGRRRSTAFLNQGLRDGAFRPPIAEVFDGLDRIQDAHRLMESNTHTGKIVVKL</sequence>
<dbReference type="Pfam" id="PF08240">
    <property type="entry name" value="ADH_N"/>
    <property type="match status" value="1"/>
</dbReference>
<dbReference type="Pfam" id="PF13602">
    <property type="entry name" value="ADH_zinc_N_2"/>
    <property type="match status" value="1"/>
</dbReference>
<dbReference type="PANTHER" id="PTHR48106">
    <property type="entry name" value="QUINONE OXIDOREDUCTASE PIG3-RELATED"/>
    <property type="match status" value="1"/>
</dbReference>
<evidence type="ECO:0000259" key="3">
    <source>
        <dbReference type="SMART" id="SM00829"/>
    </source>
</evidence>
<evidence type="ECO:0000256" key="1">
    <source>
        <dbReference type="ARBA" id="ARBA00022857"/>
    </source>
</evidence>
<gene>
    <name evidence="4" type="ORF">GCM10010449_54320</name>
</gene>
<evidence type="ECO:0000256" key="2">
    <source>
        <dbReference type="ARBA" id="ARBA00023002"/>
    </source>
</evidence>
<protein>
    <submittedName>
        <fullName evidence="4">Zinc-dependent alcohol dehydrogenase family protein</fullName>
    </submittedName>
</protein>
<keyword evidence="1" id="KW-0521">NADP</keyword>
<proteinExistence type="predicted"/>
<dbReference type="Proteomes" id="UP001501637">
    <property type="component" value="Unassembled WGS sequence"/>
</dbReference>
<name>A0ABP6MU00_9ACTN</name>
<reference evidence="5" key="1">
    <citation type="journal article" date="2019" name="Int. J. Syst. Evol. Microbiol.">
        <title>The Global Catalogue of Microorganisms (GCM) 10K type strain sequencing project: providing services to taxonomists for standard genome sequencing and annotation.</title>
        <authorList>
            <consortium name="The Broad Institute Genomics Platform"/>
            <consortium name="The Broad Institute Genome Sequencing Center for Infectious Disease"/>
            <person name="Wu L."/>
            <person name="Ma J."/>
        </authorList>
    </citation>
    <scope>NUCLEOTIDE SEQUENCE [LARGE SCALE GENOMIC DNA]</scope>
    <source>
        <strain evidence="5">JCM 9092</strain>
    </source>
</reference>
<dbReference type="Gene3D" id="3.90.180.10">
    <property type="entry name" value="Medium-chain alcohol dehydrogenases, catalytic domain"/>
    <property type="match status" value="1"/>
</dbReference>
<accession>A0ABP6MU00</accession>
<keyword evidence="2" id="KW-0560">Oxidoreductase</keyword>
<dbReference type="SMART" id="SM00829">
    <property type="entry name" value="PKS_ER"/>
    <property type="match status" value="1"/>
</dbReference>
<keyword evidence="5" id="KW-1185">Reference proteome</keyword>
<dbReference type="EMBL" id="BAAAUG010000107">
    <property type="protein sequence ID" value="GAA3126000.1"/>
    <property type="molecule type" value="Genomic_DNA"/>
</dbReference>
<dbReference type="CDD" id="cd08268">
    <property type="entry name" value="MDR2"/>
    <property type="match status" value="1"/>
</dbReference>
<dbReference type="SUPFAM" id="SSF50129">
    <property type="entry name" value="GroES-like"/>
    <property type="match status" value="1"/>
</dbReference>
<dbReference type="InterPro" id="IPR011032">
    <property type="entry name" value="GroES-like_sf"/>
</dbReference>
<organism evidence="4 5">
    <name type="scientific">Streptomyces rectiviolaceus</name>
    <dbReference type="NCBI Taxonomy" id="332591"/>
    <lineage>
        <taxon>Bacteria</taxon>
        <taxon>Bacillati</taxon>
        <taxon>Actinomycetota</taxon>
        <taxon>Actinomycetes</taxon>
        <taxon>Kitasatosporales</taxon>
        <taxon>Streptomycetaceae</taxon>
        <taxon>Streptomyces</taxon>
    </lineage>
</organism>
<dbReference type="Gene3D" id="3.40.50.720">
    <property type="entry name" value="NAD(P)-binding Rossmann-like Domain"/>
    <property type="match status" value="1"/>
</dbReference>
<dbReference type="RefSeq" id="WP_344524957.1">
    <property type="nucleotide sequence ID" value="NZ_BAAAUG010000107.1"/>
</dbReference>
<evidence type="ECO:0000313" key="4">
    <source>
        <dbReference type="EMBL" id="GAA3126000.1"/>
    </source>
</evidence>
<dbReference type="PANTHER" id="PTHR48106:SF5">
    <property type="entry name" value="ZINC-CONTAINING ALCOHOL DEHYDROGENASE"/>
    <property type="match status" value="1"/>
</dbReference>
<comment type="caution">
    <text evidence="4">The sequence shown here is derived from an EMBL/GenBank/DDBJ whole genome shotgun (WGS) entry which is preliminary data.</text>
</comment>